<keyword evidence="2" id="KW-1185">Reference proteome</keyword>
<name>A0AAP0LGR4_9MAGN</name>
<dbReference type="SUPFAM" id="SSF56784">
    <property type="entry name" value="HAD-like"/>
    <property type="match status" value="1"/>
</dbReference>
<proteinExistence type="predicted"/>
<dbReference type="EMBL" id="JBBNAF010000001">
    <property type="protein sequence ID" value="KAK9169847.1"/>
    <property type="molecule type" value="Genomic_DNA"/>
</dbReference>
<reference evidence="1 2" key="1">
    <citation type="submission" date="2024-01" db="EMBL/GenBank/DDBJ databases">
        <title>Genome assemblies of Stephania.</title>
        <authorList>
            <person name="Yang L."/>
        </authorList>
    </citation>
    <scope>NUCLEOTIDE SEQUENCE [LARGE SCALE GENOMIC DNA]</scope>
    <source>
        <strain evidence="1">YNDBR</strain>
        <tissue evidence="1">Leaf</tissue>
    </source>
</reference>
<dbReference type="InterPro" id="IPR036412">
    <property type="entry name" value="HAD-like_sf"/>
</dbReference>
<dbReference type="AlphaFoldDB" id="A0AAP0LGR4"/>
<evidence type="ECO:0000313" key="2">
    <source>
        <dbReference type="Proteomes" id="UP001420932"/>
    </source>
</evidence>
<dbReference type="Proteomes" id="UP001420932">
    <property type="component" value="Unassembled WGS sequence"/>
</dbReference>
<comment type="caution">
    <text evidence="1">The sequence shown here is derived from an EMBL/GenBank/DDBJ whole genome shotgun (WGS) entry which is preliminary data.</text>
</comment>
<dbReference type="PANTHER" id="PTHR12725:SF117">
    <property type="entry name" value="HALOACID DEHALOGENASE-LIKE HYDROLASE"/>
    <property type="match status" value="1"/>
</dbReference>
<accession>A0AAP0LGR4</accession>
<evidence type="ECO:0000313" key="1">
    <source>
        <dbReference type="EMBL" id="KAK9169847.1"/>
    </source>
</evidence>
<dbReference type="PANTHER" id="PTHR12725">
    <property type="entry name" value="HALOACID DEHALOGENASE-LIKE HYDROLASE"/>
    <property type="match status" value="1"/>
</dbReference>
<dbReference type="InterPro" id="IPR023214">
    <property type="entry name" value="HAD_sf"/>
</dbReference>
<sequence>MPCRVHVALPENGGKPSSKDVLGTVQRVWYNDGRFEGTRIFTNADKAHSTQVLKRLGLEDCFQGIICFETLNSSLERNEIYQNMNKKLPLSENYADDPDRGTEFAHCNQSGCHSRILCKPSLEAIEVAIQIANADPKKTIFFDDSARNIASAKIAGLRTVVVGSTVLVPGADFALDSIHNMKEALPEIWEGEDQEAQGQVLRSKAVETTVLASLGGLCTCVLNQ</sequence>
<dbReference type="NCBIfam" id="TIGR01509">
    <property type="entry name" value="HAD-SF-IA-v3"/>
    <property type="match status" value="1"/>
</dbReference>
<dbReference type="Gene3D" id="3.40.50.1000">
    <property type="entry name" value="HAD superfamily/HAD-like"/>
    <property type="match status" value="1"/>
</dbReference>
<gene>
    <name evidence="1" type="ORF">Syun_001987</name>
</gene>
<dbReference type="InterPro" id="IPR006439">
    <property type="entry name" value="HAD-SF_hydro_IA"/>
</dbReference>
<protein>
    <submittedName>
        <fullName evidence="1">Uncharacterized protein</fullName>
    </submittedName>
</protein>
<organism evidence="1 2">
    <name type="scientific">Stephania yunnanensis</name>
    <dbReference type="NCBI Taxonomy" id="152371"/>
    <lineage>
        <taxon>Eukaryota</taxon>
        <taxon>Viridiplantae</taxon>
        <taxon>Streptophyta</taxon>
        <taxon>Embryophyta</taxon>
        <taxon>Tracheophyta</taxon>
        <taxon>Spermatophyta</taxon>
        <taxon>Magnoliopsida</taxon>
        <taxon>Ranunculales</taxon>
        <taxon>Menispermaceae</taxon>
        <taxon>Menispermoideae</taxon>
        <taxon>Cissampelideae</taxon>
        <taxon>Stephania</taxon>
    </lineage>
</organism>